<dbReference type="Proteomes" id="UP001565242">
    <property type="component" value="Unassembled WGS sequence"/>
</dbReference>
<keyword evidence="5" id="KW-1185">Reference proteome</keyword>
<reference evidence="4 5" key="1">
    <citation type="submission" date="2024-03" db="EMBL/GenBank/DDBJ databases">
        <title>Mouse gut bacterial collection (mGBC) of GemPharmatech.</title>
        <authorList>
            <person name="He Y."/>
            <person name="Dong L."/>
            <person name="Wu D."/>
            <person name="Gao X."/>
            <person name="Lin Z."/>
        </authorList>
    </citation>
    <scope>NUCLEOTIDE SEQUENCE [LARGE SCALE GENOMIC DNA]</scope>
    <source>
        <strain evidence="4 5">20-218</strain>
    </source>
</reference>
<dbReference type="InterPro" id="IPR013154">
    <property type="entry name" value="ADH-like_N"/>
</dbReference>
<dbReference type="RefSeq" id="WP_369918513.1">
    <property type="nucleotide sequence ID" value="NZ_JBCLSQ010000017.1"/>
</dbReference>
<dbReference type="EMBL" id="JBCLSQ010000017">
    <property type="protein sequence ID" value="MEY8538309.1"/>
    <property type="molecule type" value="Genomic_DNA"/>
</dbReference>
<feature type="domain" description="Enoyl reductase (ER)" evidence="3">
    <location>
        <begin position="13"/>
        <end position="317"/>
    </location>
</feature>
<comment type="caution">
    <text evidence="4">The sequence shown here is derived from an EMBL/GenBank/DDBJ whole genome shotgun (WGS) entry which is preliminary data.</text>
</comment>
<dbReference type="InterPro" id="IPR011032">
    <property type="entry name" value="GroES-like_sf"/>
</dbReference>
<sequence>MLKMHAIVVSKPGGPEQLKYTTVPTPTLRPGWTLVKVQAFSINHSEIFTRQGLSPNVTFPRILGIDVVGTVVETTSVKFFPEQKVISIMGEMGRAFNGSYAEYVLIPNEQLYPLETKLSFIEAACVSEAYYTAFGSLKNLKLKANDNVLIRAATSGVGIAFARLAKARFTDLSLSGSTRSLTKVDALLAEGFETIILDQENKLKTNQKFDKILELIGPATIKDSFSHLSSEGIVCSTGQLGGKWYLEDFDPIVDLAPNSYLTSFYSGNVSEQALSELFAYIDKHQVNVTPTKVFPLTQVEAAHRYLESNKSFGKVVITVSD</sequence>
<dbReference type="Pfam" id="PF13602">
    <property type="entry name" value="ADH_zinc_N_2"/>
    <property type="match status" value="1"/>
</dbReference>
<dbReference type="SMART" id="SM00829">
    <property type="entry name" value="PKS_ER"/>
    <property type="match status" value="1"/>
</dbReference>
<dbReference type="SUPFAM" id="SSF50129">
    <property type="entry name" value="GroES-like"/>
    <property type="match status" value="1"/>
</dbReference>
<dbReference type="Gene3D" id="3.90.180.10">
    <property type="entry name" value="Medium-chain alcohol dehydrogenases, catalytic domain"/>
    <property type="match status" value="1"/>
</dbReference>
<keyword evidence="1" id="KW-0521">NADP</keyword>
<gene>
    <name evidence="4" type="ORF">AALM99_07625</name>
</gene>
<evidence type="ECO:0000256" key="1">
    <source>
        <dbReference type="ARBA" id="ARBA00022857"/>
    </source>
</evidence>
<evidence type="ECO:0000313" key="4">
    <source>
        <dbReference type="EMBL" id="MEY8538309.1"/>
    </source>
</evidence>
<evidence type="ECO:0000256" key="2">
    <source>
        <dbReference type="ARBA" id="ARBA00023002"/>
    </source>
</evidence>
<protein>
    <submittedName>
        <fullName evidence="4">Zinc-binding dehydrogenase</fullName>
    </submittedName>
</protein>
<dbReference type="PANTHER" id="PTHR48106">
    <property type="entry name" value="QUINONE OXIDOREDUCTASE PIG3-RELATED"/>
    <property type="match status" value="1"/>
</dbReference>
<dbReference type="InterPro" id="IPR036291">
    <property type="entry name" value="NAD(P)-bd_dom_sf"/>
</dbReference>
<dbReference type="SUPFAM" id="SSF51735">
    <property type="entry name" value="NAD(P)-binding Rossmann-fold domains"/>
    <property type="match status" value="1"/>
</dbReference>
<name>A0ABV4DAJ5_9LACT</name>
<organism evidence="4 5">
    <name type="scientific">Lactococcus muris</name>
    <dbReference type="NCBI Taxonomy" id="2941330"/>
    <lineage>
        <taxon>Bacteria</taxon>
        <taxon>Bacillati</taxon>
        <taxon>Bacillota</taxon>
        <taxon>Bacilli</taxon>
        <taxon>Lactobacillales</taxon>
        <taxon>Streptococcaceae</taxon>
        <taxon>Lactococcus</taxon>
    </lineage>
</organism>
<accession>A0ABV4DAJ5</accession>
<evidence type="ECO:0000313" key="5">
    <source>
        <dbReference type="Proteomes" id="UP001565242"/>
    </source>
</evidence>
<proteinExistence type="predicted"/>
<dbReference type="InterPro" id="IPR020843">
    <property type="entry name" value="ER"/>
</dbReference>
<dbReference type="Pfam" id="PF08240">
    <property type="entry name" value="ADH_N"/>
    <property type="match status" value="1"/>
</dbReference>
<dbReference type="Gene3D" id="3.40.50.720">
    <property type="entry name" value="NAD(P)-binding Rossmann-like Domain"/>
    <property type="match status" value="1"/>
</dbReference>
<evidence type="ECO:0000259" key="3">
    <source>
        <dbReference type="SMART" id="SM00829"/>
    </source>
</evidence>
<keyword evidence="2" id="KW-0560">Oxidoreductase</keyword>